<dbReference type="InterPro" id="IPR043128">
    <property type="entry name" value="Rev_trsase/Diguanyl_cyclase"/>
</dbReference>
<organism evidence="4 5">
    <name type="scientific">Novosphingobium aromaticivorans (strain ATCC 700278 / DSM 12444 / CCUG 56034 / CIP 105152 / NBRC 16084 / F199)</name>
    <dbReference type="NCBI Taxonomy" id="279238"/>
    <lineage>
        <taxon>Bacteria</taxon>
        <taxon>Pseudomonadati</taxon>
        <taxon>Pseudomonadota</taxon>
        <taxon>Alphaproteobacteria</taxon>
        <taxon>Sphingomonadales</taxon>
        <taxon>Sphingomonadaceae</taxon>
        <taxon>Novosphingobium</taxon>
    </lineage>
</organism>
<keyword evidence="5" id="KW-1185">Reference proteome</keyword>
<accession>Q2G4X9</accession>
<feature type="transmembrane region" description="Helical" evidence="1">
    <location>
        <begin position="93"/>
        <end position="111"/>
    </location>
</feature>
<protein>
    <submittedName>
        <fullName evidence="4">Diguanylate cyclase/phosphodiesterase</fullName>
    </submittedName>
</protein>
<gene>
    <name evidence="4" type="ordered locus">Saro_2658</name>
</gene>
<dbReference type="STRING" id="279238.Saro_2658"/>
<dbReference type="Gene3D" id="3.30.70.270">
    <property type="match status" value="1"/>
</dbReference>
<dbReference type="InterPro" id="IPR035919">
    <property type="entry name" value="EAL_sf"/>
</dbReference>
<feature type="transmembrane region" description="Helical" evidence="1">
    <location>
        <begin position="169"/>
        <end position="187"/>
    </location>
</feature>
<dbReference type="InterPro" id="IPR029787">
    <property type="entry name" value="Nucleotide_cyclase"/>
</dbReference>
<dbReference type="PROSITE" id="PS50883">
    <property type="entry name" value="EAL"/>
    <property type="match status" value="1"/>
</dbReference>
<dbReference type="HOGENOM" id="CLU_000445_70_49_5"/>
<dbReference type="SMART" id="SM00267">
    <property type="entry name" value="GGDEF"/>
    <property type="match status" value="1"/>
</dbReference>
<dbReference type="NCBIfam" id="TIGR00254">
    <property type="entry name" value="GGDEF"/>
    <property type="match status" value="1"/>
</dbReference>
<dbReference type="AlphaFoldDB" id="Q2G4X9"/>
<feature type="transmembrane region" description="Helical" evidence="1">
    <location>
        <begin position="123"/>
        <end position="139"/>
    </location>
</feature>
<evidence type="ECO:0000259" key="2">
    <source>
        <dbReference type="PROSITE" id="PS50883"/>
    </source>
</evidence>
<dbReference type="SUPFAM" id="SSF141868">
    <property type="entry name" value="EAL domain-like"/>
    <property type="match status" value="1"/>
</dbReference>
<evidence type="ECO:0000313" key="4">
    <source>
        <dbReference type="EMBL" id="ABD27094.1"/>
    </source>
</evidence>
<keyword evidence="1" id="KW-0812">Transmembrane</keyword>
<dbReference type="InterPro" id="IPR001633">
    <property type="entry name" value="EAL_dom"/>
</dbReference>
<dbReference type="CDD" id="cd01949">
    <property type="entry name" value="GGDEF"/>
    <property type="match status" value="1"/>
</dbReference>
<dbReference type="Pfam" id="PF00990">
    <property type="entry name" value="GGDEF"/>
    <property type="match status" value="1"/>
</dbReference>
<dbReference type="SUPFAM" id="SSF55073">
    <property type="entry name" value="Nucleotide cyclase"/>
    <property type="match status" value="1"/>
</dbReference>
<proteinExistence type="predicted"/>
<feature type="domain" description="EAL" evidence="2">
    <location>
        <begin position="391"/>
        <end position="641"/>
    </location>
</feature>
<keyword evidence="1" id="KW-0472">Membrane</keyword>
<dbReference type="PROSITE" id="PS50887">
    <property type="entry name" value="GGDEF"/>
    <property type="match status" value="1"/>
</dbReference>
<dbReference type="RefSeq" id="WP_011446300.1">
    <property type="nucleotide sequence ID" value="NC_007794.1"/>
</dbReference>
<dbReference type="InterPro" id="IPR000160">
    <property type="entry name" value="GGDEF_dom"/>
</dbReference>
<reference evidence="5" key="1">
    <citation type="submission" date="2006-01" db="EMBL/GenBank/DDBJ databases">
        <title>Complete sequence of Novosphingobium aromaticivorans DSM 12444.</title>
        <authorList>
            <consortium name="US DOE Joint Genome Institute"/>
            <person name="Copeland A."/>
            <person name="Lucas S."/>
            <person name="Lapidus A."/>
            <person name="Barry K."/>
            <person name="Detter J.C."/>
            <person name="Glavina T."/>
            <person name="Hammon N."/>
            <person name="Israni S."/>
            <person name="Pitluck S."/>
            <person name="Chain P."/>
            <person name="Malfatti S."/>
            <person name="Shin M."/>
            <person name="Vergez L."/>
            <person name="Schmutz J."/>
            <person name="Larimer F."/>
            <person name="Land M."/>
            <person name="Kyrpides N."/>
            <person name="Ivanova N."/>
            <person name="Fredrickson J."/>
            <person name="Balkwill D."/>
            <person name="Romine M.F."/>
            <person name="Richardson P."/>
        </authorList>
    </citation>
    <scope>NUCLEOTIDE SEQUENCE [LARGE SCALE GENOMIC DNA]</scope>
    <source>
        <strain evidence="5">ATCC 700278 / DSM 12444 / CCUG 56034 / CIP 105152 / NBRC 16084 / F199</strain>
    </source>
</reference>
<dbReference type="PANTHER" id="PTHR33121:SF70">
    <property type="entry name" value="SIGNALING PROTEIN YKOW"/>
    <property type="match status" value="1"/>
</dbReference>
<sequence>MGLRFWSEWEQREGDGFTRAYGHSLSHRLPLLYLVVVFDAWLMAFRFWAVAPHWLALFGPVILGNFALWRALYWMPGKVSRRSLGRLRRDLKVMSWVGAVSGFMFALWVMVLYPLGDRSAQSFVHYIVAVTLFSGILGLGHSPMTALRIAIATTIPTTGQVLFSGHPNAVPVVLVQIIVTFILLLITNGHHRDFVRLELSRQQLVRREREAAQMAQHNLLQATIDPLTGALNRRAVLARLEEELTAGGRGAEPAWLALLDLDGFKHINDTYGHAAGDAVLAAVAARLAALERVRCYGRLGGDEFAAILDPALSEEAVRSLADALSDSLRAPVLHAGAILRLSGSIGVHRIVGRNASDCLERADAALYKAKEQSDGTVVVFSPDDEVALQDRAAITRQFNDSDLEQRLKLVYQPIIDVESGRTTGFEAFVRWSPDGQRWLAPGQFMSLAEATGRTGELTRMVMSRALAECRAWEDGRTLSINLAPRDVMRAGTADALARIAEDAGAPPHSIILEVTERALLDDPRRAEDQLRAFRARGFRIALDDFGAGWSSLSQVHRLPLDMIKIDQELSRALVSDPGARTLVSTIISLSWQLGIDCTIEGVEEEAQAATARALGIRLMQGYYFGRPDEAEQVLSNLARVA</sequence>
<evidence type="ECO:0000313" key="5">
    <source>
        <dbReference type="Proteomes" id="UP000009134"/>
    </source>
</evidence>
<dbReference type="eggNOG" id="COG5001">
    <property type="taxonomic scope" value="Bacteria"/>
</dbReference>
<feature type="transmembrane region" description="Helical" evidence="1">
    <location>
        <begin position="54"/>
        <end position="72"/>
    </location>
</feature>
<dbReference type="PANTHER" id="PTHR33121">
    <property type="entry name" value="CYCLIC DI-GMP PHOSPHODIESTERASE PDEF"/>
    <property type="match status" value="1"/>
</dbReference>
<feature type="domain" description="GGDEF" evidence="3">
    <location>
        <begin position="252"/>
        <end position="382"/>
    </location>
</feature>
<dbReference type="InterPro" id="IPR050706">
    <property type="entry name" value="Cyclic-di-GMP_PDE-like"/>
</dbReference>
<dbReference type="SMART" id="SM00052">
    <property type="entry name" value="EAL"/>
    <property type="match status" value="1"/>
</dbReference>
<dbReference type="Gene3D" id="3.20.20.450">
    <property type="entry name" value="EAL domain"/>
    <property type="match status" value="1"/>
</dbReference>
<evidence type="ECO:0000259" key="3">
    <source>
        <dbReference type="PROSITE" id="PS50887"/>
    </source>
</evidence>
<dbReference type="GO" id="GO:0071111">
    <property type="term" value="F:cyclic-guanylate-specific phosphodiesterase activity"/>
    <property type="evidence" value="ECO:0007669"/>
    <property type="project" value="InterPro"/>
</dbReference>
<dbReference type="Pfam" id="PF00563">
    <property type="entry name" value="EAL"/>
    <property type="match status" value="1"/>
</dbReference>
<feature type="transmembrane region" description="Helical" evidence="1">
    <location>
        <begin position="29"/>
        <end position="48"/>
    </location>
</feature>
<dbReference type="EMBL" id="CP000248">
    <property type="protein sequence ID" value="ABD27094.1"/>
    <property type="molecule type" value="Genomic_DNA"/>
</dbReference>
<evidence type="ECO:0000256" key="1">
    <source>
        <dbReference type="SAM" id="Phobius"/>
    </source>
</evidence>
<dbReference type="CDD" id="cd01948">
    <property type="entry name" value="EAL"/>
    <property type="match status" value="1"/>
</dbReference>
<keyword evidence="1" id="KW-1133">Transmembrane helix</keyword>
<name>Q2G4X9_NOVAD</name>
<dbReference type="Proteomes" id="UP000009134">
    <property type="component" value="Chromosome"/>
</dbReference>
<dbReference type="KEGG" id="nar:Saro_2658"/>